<proteinExistence type="predicted"/>
<dbReference type="PANTHER" id="PTHR43194">
    <property type="entry name" value="HYDROLASE ALPHA/BETA FOLD FAMILY"/>
    <property type="match status" value="1"/>
</dbReference>
<dbReference type="RefSeq" id="WP_310270527.1">
    <property type="nucleotide sequence ID" value="NZ_JAVDXU010000004.1"/>
</dbReference>
<sequence length="269" mass="30363">MHPPVLVFAHANSYPAGCYRVLFERWRAAGWRVEALDRFGHDPRFPVTGDWRKLRDQLLNFIDTEVRPEGQVALVGHSLGGMLSLMATCRRPELVSRLVMLDSPVVSGMKAAAVAMAKTTGLIHRYGPSKIARERRHVWPDRGAVHAHFAAKKLFARWDPRVLADYIETGFEEAEDGQVRLRFTREVEAHIYRTLPHHLPLLLRLRPPQCPVAFVGGTRSAELRQAGAAASKKLAGENWRWMEGSHLFPFERPEETADLVLDLLGPSGR</sequence>
<comment type="caution">
    <text evidence="2">The sequence shown here is derived from an EMBL/GenBank/DDBJ whole genome shotgun (WGS) entry which is preliminary data.</text>
</comment>
<dbReference type="Gene3D" id="3.40.50.1820">
    <property type="entry name" value="alpha/beta hydrolase"/>
    <property type="match status" value="1"/>
</dbReference>
<dbReference type="Pfam" id="PF12697">
    <property type="entry name" value="Abhydrolase_6"/>
    <property type="match status" value="1"/>
</dbReference>
<reference evidence="2 3" key="1">
    <citation type="submission" date="2023-07" db="EMBL/GenBank/DDBJ databases">
        <title>Sorghum-associated microbial communities from plants grown in Nebraska, USA.</title>
        <authorList>
            <person name="Schachtman D."/>
        </authorList>
    </citation>
    <scope>NUCLEOTIDE SEQUENCE [LARGE SCALE GENOMIC DNA]</scope>
    <source>
        <strain evidence="2 3">BE314</strain>
    </source>
</reference>
<evidence type="ECO:0000313" key="3">
    <source>
        <dbReference type="Proteomes" id="UP001180453"/>
    </source>
</evidence>
<feature type="domain" description="AB hydrolase-1" evidence="1">
    <location>
        <begin position="6"/>
        <end position="258"/>
    </location>
</feature>
<keyword evidence="3" id="KW-1185">Reference proteome</keyword>
<accession>A0ABU1YT85</accession>
<dbReference type="EMBL" id="JAVDXU010000004">
    <property type="protein sequence ID" value="MDR7272073.1"/>
    <property type="molecule type" value="Genomic_DNA"/>
</dbReference>
<protein>
    <submittedName>
        <fullName evidence="2">Pimeloyl-ACP methyl ester carboxylesterase</fullName>
    </submittedName>
</protein>
<organism evidence="2 3">
    <name type="scientific">Roseateles saccharophilus</name>
    <name type="common">Pseudomonas saccharophila</name>
    <dbReference type="NCBI Taxonomy" id="304"/>
    <lineage>
        <taxon>Bacteria</taxon>
        <taxon>Pseudomonadati</taxon>
        <taxon>Pseudomonadota</taxon>
        <taxon>Betaproteobacteria</taxon>
        <taxon>Burkholderiales</taxon>
        <taxon>Sphaerotilaceae</taxon>
        <taxon>Roseateles</taxon>
    </lineage>
</organism>
<dbReference type="Proteomes" id="UP001180453">
    <property type="component" value="Unassembled WGS sequence"/>
</dbReference>
<dbReference type="InterPro" id="IPR000073">
    <property type="entry name" value="AB_hydrolase_1"/>
</dbReference>
<dbReference type="SUPFAM" id="SSF53474">
    <property type="entry name" value="alpha/beta-Hydrolases"/>
    <property type="match status" value="1"/>
</dbReference>
<name>A0ABU1YT85_ROSSA</name>
<dbReference type="PANTHER" id="PTHR43194:SF2">
    <property type="entry name" value="PEROXISOMAL MEMBRANE PROTEIN LPX1"/>
    <property type="match status" value="1"/>
</dbReference>
<gene>
    <name evidence="2" type="ORF">J2X20_004747</name>
</gene>
<dbReference type="InterPro" id="IPR029058">
    <property type="entry name" value="AB_hydrolase_fold"/>
</dbReference>
<evidence type="ECO:0000259" key="1">
    <source>
        <dbReference type="Pfam" id="PF12697"/>
    </source>
</evidence>
<dbReference type="InterPro" id="IPR050228">
    <property type="entry name" value="Carboxylesterase_BioH"/>
</dbReference>
<evidence type="ECO:0000313" key="2">
    <source>
        <dbReference type="EMBL" id="MDR7272073.1"/>
    </source>
</evidence>